<protein>
    <submittedName>
        <fullName evidence="1">Uncharacterized protein</fullName>
    </submittedName>
</protein>
<keyword evidence="2" id="KW-1185">Reference proteome</keyword>
<gene>
    <name evidence="1" type="ORF">DM01DRAFT_1342321</name>
</gene>
<reference evidence="1 2" key="1">
    <citation type="submission" date="2016-07" db="EMBL/GenBank/DDBJ databases">
        <title>Pervasive Adenine N6-methylation of Active Genes in Fungi.</title>
        <authorList>
            <consortium name="DOE Joint Genome Institute"/>
            <person name="Mondo S.J."/>
            <person name="Dannebaum R.O."/>
            <person name="Kuo R.C."/>
            <person name="Labutti K."/>
            <person name="Haridas S."/>
            <person name="Kuo A."/>
            <person name="Salamov A."/>
            <person name="Ahrendt S.R."/>
            <person name="Lipzen A."/>
            <person name="Sullivan W."/>
            <person name="Andreopoulos W.B."/>
            <person name="Clum A."/>
            <person name="Lindquist E."/>
            <person name="Daum C."/>
            <person name="Ramamoorthy G.K."/>
            <person name="Gryganskyi A."/>
            <person name="Culley D."/>
            <person name="Magnuson J.K."/>
            <person name="James T.Y."/>
            <person name="O'Malley M.A."/>
            <person name="Stajich J.E."/>
            <person name="Spatafora J.W."/>
            <person name="Visel A."/>
            <person name="Grigoriev I.V."/>
        </authorList>
    </citation>
    <scope>NUCLEOTIDE SEQUENCE [LARGE SCALE GENOMIC DNA]</scope>
    <source>
        <strain evidence="1 2">NRRL 3301</strain>
    </source>
</reference>
<sequence length="162" mass="18506">MAARKTVETMEKLGQAHATATFRMKTRADQEQDRWCKVTKHVQFEVGNLVLLRAEQKYGLEPQWEGPYRILQRNVETDVYQLETFGELDDFFSLGDDDVISTAFDDHSTFDSQVIQPPDDNTPMMDHPVPMINNPTLTMDTDMLPQEESDADSAATFDVDMP</sequence>
<dbReference type="Proteomes" id="UP000242146">
    <property type="component" value="Unassembled WGS sequence"/>
</dbReference>
<dbReference type="AlphaFoldDB" id="A0A1X2GTH3"/>
<dbReference type="OrthoDB" id="2280149at2759"/>
<name>A0A1X2GTH3_9FUNG</name>
<evidence type="ECO:0000313" key="2">
    <source>
        <dbReference type="Proteomes" id="UP000242146"/>
    </source>
</evidence>
<dbReference type="EMBL" id="MCGT01000003">
    <property type="protein sequence ID" value="ORX61310.1"/>
    <property type="molecule type" value="Genomic_DNA"/>
</dbReference>
<evidence type="ECO:0000313" key="1">
    <source>
        <dbReference type="EMBL" id="ORX61310.1"/>
    </source>
</evidence>
<proteinExistence type="predicted"/>
<accession>A0A1X2GTH3</accession>
<organism evidence="1 2">
    <name type="scientific">Hesseltinella vesiculosa</name>
    <dbReference type="NCBI Taxonomy" id="101127"/>
    <lineage>
        <taxon>Eukaryota</taxon>
        <taxon>Fungi</taxon>
        <taxon>Fungi incertae sedis</taxon>
        <taxon>Mucoromycota</taxon>
        <taxon>Mucoromycotina</taxon>
        <taxon>Mucoromycetes</taxon>
        <taxon>Mucorales</taxon>
        <taxon>Cunninghamellaceae</taxon>
        <taxon>Hesseltinella</taxon>
    </lineage>
</organism>
<dbReference type="STRING" id="101127.A0A1X2GTH3"/>
<comment type="caution">
    <text evidence="1">The sequence shown here is derived from an EMBL/GenBank/DDBJ whole genome shotgun (WGS) entry which is preliminary data.</text>
</comment>